<accession>A0A8H5B7M7</accession>
<comment type="caution">
    <text evidence="2">The sequence shown here is derived from an EMBL/GenBank/DDBJ whole genome shotgun (WGS) entry which is preliminary data.</text>
</comment>
<dbReference type="InterPro" id="IPR051604">
    <property type="entry name" value="Ergot_Alk_Oxidoreductase"/>
</dbReference>
<keyword evidence="3" id="KW-1185">Reference proteome</keyword>
<dbReference type="Pfam" id="PF05368">
    <property type="entry name" value="NmrA"/>
    <property type="match status" value="1"/>
</dbReference>
<reference evidence="2 3" key="1">
    <citation type="journal article" date="2020" name="ISME J.">
        <title>Uncovering the hidden diversity of litter-decomposition mechanisms in mushroom-forming fungi.</title>
        <authorList>
            <person name="Floudas D."/>
            <person name="Bentzer J."/>
            <person name="Ahren D."/>
            <person name="Johansson T."/>
            <person name="Persson P."/>
            <person name="Tunlid A."/>
        </authorList>
    </citation>
    <scope>NUCLEOTIDE SEQUENCE [LARGE SCALE GENOMIC DNA]</scope>
    <source>
        <strain evidence="2 3">CBS 175.51</strain>
    </source>
</reference>
<dbReference type="Gene3D" id="3.40.50.720">
    <property type="entry name" value="NAD(P)-binding Rossmann-like Domain"/>
    <property type="match status" value="1"/>
</dbReference>
<dbReference type="InterPro" id="IPR008030">
    <property type="entry name" value="NmrA-like"/>
</dbReference>
<dbReference type="SUPFAM" id="SSF51735">
    <property type="entry name" value="NAD(P)-binding Rossmann-fold domains"/>
    <property type="match status" value="1"/>
</dbReference>
<sequence>MLRRLCYYDKYDRRTMVMVKRRRRGVRRRIDDDDQHGRLTRVMMERRRSGGGEGGFQGTSQVLYSTFVTLQLFAANMTSAFIDARSMNDRRYDSPSLVFFFLPYLYLEFLRDARRACCEISRHAGGRDAEPQCAHSVKLNRLLPPRSFVLPLRIFYFTSQTGLATARYLKGAGKNVVIGSRNGLVPDGYDSVKLDWDDPSSLEAPFANGQIYQGVYLVSPLGLGVVDICKNIIAFIDVAVKHGVSRFVLLSGSMVDKAGEYGVAKVHQYLEEKKLDHFVLQPTMFMDNFLLTYAKGIREKNVIETDTPNAKVPMISVKDIGRFAAEALLKDKVDITELKVLGPELVTFDQAAEILTRVLGRKITHQIVPPEKVVENYVSIPKLGWSKEFAQFVVMAGGAVDAGSEERLFGLPNTLFGEETFEQWAERFKSSFAPST</sequence>
<dbReference type="PANTHER" id="PTHR43162:SF1">
    <property type="entry name" value="PRESTALK A DIFFERENTIATION PROTEIN A"/>
    <property type="match status" value="1"/>
</dbReference>
<organism evidence="2 3">
    <name type="scientific">Ephemerocybe angulata</name>
    <dbReference type="NCBI Taxonomy" id="980116"/>
    <lineage>
        <taxon>Eukaryota</taxon>
        <taxon>Fungi</taxon>
        <taxon>Dikarya</taxon>
        <taxon>Basidiomycota</taxon>
        <taxon>Agaricomycotina</taxon>
        <taxon>Agaricomycetes</taxon>
        <taxon>Agaricomycetidae</taxon>
        <taxon>Agaricales</taxon>
        <taxon>Agaricineae</taxon>
        <taxon>Psathyrellaceae</taxon>
        <taxon>Ephemerocybe</taxon>
    </lineage>
</organism>
<name>A0A8H5B7M7_9AGAR</name>
<dbReference type="PANTHER" id="PTHR43162">
    <property type="match status" value="1"/>
</dbReference>
<evidence type="ECO:0000259" key="1">
    <source>
        <dbReference type="Pfam" id="PF05368"/>
    </source>
</evidence>
<dbReference type="AlphaFoldDB" id="A0A8H5B7M7"/>
<dbReference type="Proteomes" id="UP000541558">
    <property type="component" value="Unassembled WGS sequence"/>
</dbReference>
<evidence type="ECO:0000313" key="2">
    <source>
        <dbReference type="EMBL" id="KAF5318274.1"/>
    </source>
</evidence>
<proteinExistence type="predicted"/>
<dbReference type="EMBL" id="JAACJK010000182">
    <property type="protein sequence ID" value="KAF5318274.1"/>
    <property type="molecule type" value="Genomic_DNA"/>
</dbReference>
<evidence type="ECO:0000313" key="3">
    <source>
        <dbReference type="Proteomes" id="UP000541558"/>
    </source>
</evidence>
<dbReference type="InterPro" id="IPR036291">
    <property type="entry name" value="NAD(P)-bd_dom_sf"/>
</dbReference>
<dbReference type="OrthoDB" id="419598at2759"/>
<dbReference type="Gene3D" id="3.90.25.10">
    <property type="entry name" value="UDP-galactose 4-epimerase, domain 1"/>
    <property type="match status" value="1"/>
</dbReference>
<feature type="domain" description="NmrA-like" evidence="1">
    <location>
        <begin position="233"/>
        <end position="392"/>
    </location>
</feature>
<gene>
    <name evidence="2" type="ORF">D9611_014700</name>
</gene>
<protein>
    <recommendedName>
        <fullName evidence="1">NmrA-like domain-containing protein</fullName>
    </recommendedName>
</protein>